<evidence type="ECO:0000313" key="3">
    <source>
        <dbReference type="Proteomes" id="UP000664144"/>
    </source>
</evidence>
<evidence type="ECO:0000313" key="2">
    <source>
        <dbReference type="EMBL" id="MBO0360411.1"/>
    </source>
</evidence>
<dbReference type="RefSeq" id="WP_022821619.1">
    <property type="nucleotide sequence ID" value="NZ_JAFLQZ010000019.1"/>
</dbReference>
<keyword evidence="1" id="KW-1133">Transmembrane helix</keyword>
<dbReference type="EMBL" id="JAFLQZ010000019">
    <property type="protein sequence ID" value="MBO0360411.1"/>
    <property type="molecule type" value="Genomic_DNA"/>
</dbReference>
<feature type="transmembrane region" description="Helical" evidence="1">
    <location>
        <begin position="93"/>
        <end position="116"/>
    </location>
</feature>
<organism evidence="2 3">
    <name type="scientific">Hymenobacter telluris</name>
    <dbReference type="NCBI Taxonomy" id="2816474"/>
    <lineage>
        <taxon>Bacteria</taxon>
        <taxon>Pseudomonadati</taxon>
        <taxon>Bacteroidota</taxon>
        <taxon>Cytophagia</taxon>
        <taxon>Cytophagales</taxon>
        <taxon>Hymenobacteraceae</taxon>
        <taxon>Hymenobacter</taxon>
    </lineage>
</organism>
<evidence type="ECO:0000256" key="1">
    <source>
        <dbReference type="SAM" id="Phobius"/>
    </source>
</evidence>
<keyword evidence="1" id="KW-0812">Transmembrane</keyword>
<dbReference type="Proteomes" id="UP000664144">
    <property type="component" value="Unassembled WGS sequence"/>
</dbReference>
<comment type="caution">
    <text evidence="2">The sequence shown here is derived from an EMBL/GenBank/DDBJ whole genome shotgun (WGS) entry which is preliminary data.</text>
</comment>
<keyword evidence="3" id="KW-1185">Reference proteome</keyword>
<reference evidence="2" key="1">
    <citation type="submission" date="2021-03" db="EMBL/GenBank/DDBJ databases">
        <authorList>
            <person name="Kim M.K."/>
        </authorList>
    </citation>
    <scope>NUCLEOTIDE SEQUENCE</scope>
    <source>
        <strain evidence="2">BT186</strain>
    </source>
</reference>
<gene>
    <name evidence="2" type="ORF">J0X19_20790</name>
</gene>
<evidence type="ECO:0008006" key="4">
    <source>
        <dbReference type="Google" id="ProtNLM"/>
    </source>
</evidence>
<accession>A0A939F0B8</accession>
<feature type="transmembrane region" description="Helical" evidence="1">
    <location>
        <begin position="128"/>
        <end position="148"/>
    </location>
</feature>
<dbReference type="AlphaFoldDB" id="A0A939F0B8"/>
<keyword evidence="1" id="KW-0472">Membrane</keyword>
<protein>
    <recommendedName>
        <fullName evidence="4">DUF1440 domain-containing protein</fullName>
    </recommendedName>
</protein>
<feature type="transmembrane region" description="Helical" evidence="1">
    <location>
        <begin position="63"/>
        <end position="81"/>
    </location>
</feature>
<sequence>MKKHPRLYLGLLAGVVAITANTLGLKAAPLMAVNAESGGLLKLVLLHTTPVLPAGGLPEGFKLLFHYLTGLGMVGLYVLVFEPRLPDNGWVKGGLFSLLPWVLNGFVVLPLLGQGLAGGHVLTAGGMAYFFVANAVFGLVLGGLYAYLRQQQEAAGV</sequence>
<name>A0A939F0B8_9BACT</name>
<proteinExistence type="predicted"/>